<reference evidence="3" key="1">
    <citation type="submission" date="2020-05" db="EMBL/GenBank/DDBJ databases">
        <title>Mycena genomes resolve the evolution of fungal bioluminescence.</title>
        <authorList>
            <person name="Tsai I.J."/>
        </authorList>
    </citation>
    <scope>NUCLEOTIDE SEQUENCE</scope>
    <source>
        <strain evidence="3">CCC161011</strain>
    </source>
</reference>
<dbReference type="OrthoDB" id="2744793at2759"/>
<keyword evidence="4" id="KW-1185">Reference proteome</keyword>
<gene>
    <name evidence="3" type="ORF">MVEN_02436000</name>
</gene>
<feature type="transmembrane region" description="Helical" evidence="1">
    <location>
        <begin position="63"/>
        <end position="86"/>
    </location>
</feature>
<proteinExistence type="predicted"/>
<name>A0A8H6WYT4_9AGAR</name>
<dbReference type="Proteomes" id="UP000620124">
    <property type="component" value="Unassembled WGS sequence"/>
</dbReference>
<comment type="caution">
    <text evidence="3">The sequence shown here is derived from an EMBL/GenBank/DDBJ whole genome shotgun (WGS) entry which is preliminary data.</text>
</comment>
<keyword evidence="2" id="KW-0732">Signal</keyword>
<dbReference type="EMBL" id="JACAZI010000032">
    <property type="protein sequence ID" value="KAF7330961.1"/>
    <property type="molecule type" value="Genomic_DNA"/>
</dbReference>
<sequence>MLNIVLPSLVVYILLSYPRTCVCEAELLRLLCLLSRTHSCLLRSLTRMPLHLIHFGRDIMQNAVGLIVESILLSAYGIFFAVAVYSIVRKGLKSRGSIIMLVVVIYLYAASVVLWALNLTVTFQNIRAFLMIPDVPLEDRGELADEVIGFEIFSAQEALFVFNMVIGDGVVIWRTWAVYQRRIVAIVIPSTLLLTSFVFGIVDITCSAFDGPLPGGDLLCPQGSLVSWALSVGTNVTCTILIGFKAWQHHKMMRELGLPGKTHKMSSEKILSLLVESGFIYTLLWVTQLVSYMDTDRSSPWWWVFEVTMPMGDQIAGMYPTLIIVIVNFHRTIWEESPSRISNLNGGATSNTLQWECQTGPTDMFGTQGGVNIHLETVTEITHANYTTNRRSKQSSSEYV</sequence>
<evidence type="ECO:0000256" key="1">
    <source>
        <dbReference type="SAM" id="Phobius"/>
    </source>
</evidence>
<evidence type="ECO:0000313" key="3">
    <source>
        <dbReference type="EMBL" id="KAF7330961.1"/>
    </source>
</evidence>
<keyword evidence="1" id="KW-0812">Transmembrane</keyword>
<feature type="transmembrane region" description="Helical" evidence="1">
    <location>
        <begin position="270"/>
        <end position="291"/>
    </location>
</feature>
<protein>
    <recommendedName>
        <fullName evidence="5">Pheromone receptor</fullName>
    </recommendedName>
</protein>
<feature type="chain" id="PRO_5034202232" description="Pheromone receptor" evidence="2">
    <location>
        <begin position="24"/>
        <end position="400"/>
    </location>
</feature>
<evidence type="ECO:0000256" key="2">
    <source>
        <dbReference type="SAM" id="SignalP"/>
    </source>
</evidence>
<feature type="transmembrane region" description="Helical" evidence="1">
    <location>
        <begin position="311"/>
        <end position="330"/>
    </location>
</feature>
<evidence type="ECO:0008006" key="5">
    <source>
        <dbReference type="Google" id="ProtNLM"/>
    </source>
</evidence>
<feature type="signal peptide" evidence="2">
    <location>
        <begin position="1"/>
        <end position="23"/>
    </location>
</feature>
<feature type="transmembrane region" description="Helical" evidence="1">
    <location>
        <begin position="183"/>
        <end position="205"/>
    </location>
</feature>
<organism evidence="3 4">
    <name type="scientific">Mycena venus</name>
    <dbReference type="NCBI Taxonomy" id="2733690"/>
    <lineage>
        <taxon>Eukaryota</taxon>
        <taxon>Fungi</taxon>
        <taxon>Dikarya</taxon>
        <taxon>Basidiomycota</taxon>
        <taxon>Agaricomycotina</taxon>
        <taxon>Agaricomycetes</taxon>
        <taxon>Agaricomycetidae</taxon>
        <taxon>Agaricales</taxon>
        <taxon>Marasmiineae</taxon>
        <taxon>Mycenaceae</taxon>
        <taxon>Mycena</taxon>
    </lineage>
</organism>
<feature type="transmembrane region" description="Helical" evidence="1">
    <location>
        <begin position="98"/>
        <end position="117"/>
    </location>
</feature>
<accession>A0A8H6WYT4</accession>
<dbReference type="AlphaFoldDB" id="A0A8H6WYT4"/>
<feature type="transmembrane region" description="Helical" evidence="1">
    <location>
        <begin position="225"/>
        <end position="244"/>
    </location>
</feature>
<keyword evidence="1" id="KW-0472">Membrane</keyword>
<keyword evidence="1" id="KW-1133">Transmembrane helix</keyword>
<evidence type="ECO:0000313" key="4">
    <source>
        <dbReference type="Proteomes" id="UP000620124"/>
    </source>
</evidence>